<dbReference type="PANTHER" id="PTHR37944:SF1">
    <property type="entry name" value="PORIN B"/>
    <property type="match status" value="1"/>
</dbReference>
<comment type="similarity">
    <text evidence="1 2">Belongs to the OprB family.</text>
</comment>
<dbReference type="InterPro" id="IPR007049">
    <property type="entry name" value="Carb-sel_porin_OprB"/>
</dbReference>
<dbReference type="PANTHER" id="PTHR37944">
    <property type="entry name" value="PORIN B"/>
    <property type="match status" value="1"/>
</dbReference>
<dbReference type="Pfam" id="PF04966">
    <property type="entry name" value="OprB"/>
    <property type="match status" value="1"/>
</dbReference>
<keyword evidence="2" id="KW-0732">Signal</keyword>
<evidence type="ECO:0000256" key="2">
    <source>
        <dbReference type="RuleBase" id="RU363072"/>
    </source>
</evidence>
<comment type="caution">
    <text evidence="3">The sequence shown here is derived from an EMBL/GenBank/DDBJ whole genome shotgun (WGS) entry which is preliminary data.</text>
</comment>
<evidence type="ECO:0000313" key="3">
    <source>
        <dbReference type="EMBL" id="OZS75825.1"/>
    </source>
</evidence>
<dbReference type="Gene3D" id="2.40.160.180">
    <property type="entry name" value="Carbohydrate-selective porin OprB"/>
    <property type="match status" value="1"/>
</dbReference>
<gene>
    <name evidence="3" type="ORF">CHI95_03695</name>
</gene>
<organism evidence="3 4">
    <name type="scientific">Providencia rettgeri</name>
    <dbReference type="NCBI Taxonomy" id="587"/>
    <lineage>
        <taxon>Bacteria</taxon>
        <taxon>Pseudomonadati</taxon>
        <taxon>Pseudomonadota</taxon>
        <taxon>Gammaproteobacteria</taxon>
        <taxon>Enterobacterales</taxon>
        <taxon>Morganellaceae</taxon>
        <taxon>Providencia</taxon>
    </lineage>
</organism>
<dbReference type="STRING" id="587.RB151_003460"/>
<dbReference type="AlphaFoldDB" id="A0A264VX16"/>
<evidence type="ECO:0000256" key="1">
    <source>
        <dbReference type="ARBA" id="ARBA00008769"/>
    </source>
</evidence>
<dbReference type="EMBL" id="NOWC01000003">
    <property type="protein sequence ID" value="OZS75825.1"/>
    <property type="molecule type" value="Genomic_DNA"/>
</dbReference>
<feature type="signal peptide" evidence="2">
    <location>
        <begin position="1"/>
        <end position="18"/>
    </location>
</feature>
<dbReference type="Proteomes" id="UP000216001">
    <property type="component" value="Unassembled WGS sequence"/>
</dbReference>
<name>A0A264VX16_PRORE</name>
<dbReference type="GO" id="GO:0016020">
    <property type="term" value="C:membrane"/>
    <property type="evidence" value="ECO:0007669"/>
    <property type="project" value="InterPro"/>
</dbReference>
<dbReference type="InterPro" id="IPR052932">
    <property type="entry name" value="OprB_Porin"/>
</dbReference>
<dbReference type="RefSeq" id="WP_094960794.1">
    <property type="nucleotide sequence ID" value="NZ_NOWC01000003.1"/>
</dbReference>
<dbReference type="InterPro" id="IPR038673">
    <property type="entry name" value="OprB_sf"/>
</dbReference>
<proteinExistence type="inferred from homology"/>
<feature type="chain" id="PRO_5011820518" evidence="2">
    <location>
        <begin position="19"/>
        <end position="434"/>
    </location>
</feature>
<evidence type="ECO:0000313" key="4">
    <source>
        <dbReference type="Proteomes" id="UP000216001"/>
    </source>
</evidence>
<dbReference type="GO" id="GO:0008643">
    <property type="term" value="P:carbohydrate transport"/>
    <property type="evidence" value="ECO:0007669"/>
    <property type="project" value="InterPro"/>
</dbReference>
<protein>
    <submittedName>
        <fullName evidence="3">Carbohydrate porin</fullName>
    </submittedName>
</protein>
<sequence length="434" mass="49580">MNKKLLFSLLFLTLPAIANEQQWNGTVLGFEPAPKGIFGDMLGIRPILSDHGFSFHSNYLSQVAYNAGGGYNNDKHTAYIDQFAFTFTQDLERWTGIPDARIEGNIVNRNHEDNLTVKRLQDPRVPNNDLAQESYGGGSVTRLGWLTFARSFDDRRLTWRIGMMNKVQEFDQIIPCDFQLLSQCGGKSANALIWSNWNIHSWGTTVSYKITPEITIKTGIMEQNPQATDRSHAWSWSTKGSKGILLPLEVENRTFVNGLPGAYNLGLLYTNAKQHDLYKDKSYNNTWFVYGGMNQQLTRHQYDENRGLSLSVSGSYHDERSNFMNYVVSSSLRYRGAFDARPEDWIGLGVSYIELSDHFAKNQKIQNEQLGITDYNDPLYHPITSNALNAELYYRFKPVHWLELQPSMQYWHQPGGVQKTSDAWVLGLKTILTF</sequence>
<dbReference type="GO" id="GO:0015288">
    <property type="term" value="F:porin activity"/>
    <property type="evidence" value="ECO:0007669"/>
    <property type="project" value="InterPro"/>
</dbReference>
<reference evidence="3 4" key="1">
    <citation type="submission" date="2017-07" db="EMBL/GenBank/DDBJ databases">
        <title>blaIMP-27 on transferable plasmids in Proteus mirabilis and Providencia rettgeri.</title>
        <authorList>
            <person name="Potter R."/>
        </authorList>
    </citation>
    <scope>NUCLEOTIDE SEQUENCE [LARGE SCALE GENOMIC DNA]</scope>
    <source>
        <strain evidence="3 4">PR1</strain>
    </source>
</reference>
<accession>A0A264VX16</accession>